<gene>
    <name evidence="3" type="ORF">HU200_015650</name>
</gene>
<dbReference type="AlphaFoldDB" id="A0A835F8G5"/>
<dbReference type="InterPro" id="IPR001810">
    <property type="entry name" value="F-box_dom"/>
</dbReference>
<evidence type="ECO:0000256" key="1">
    <source>
        <dbReference type="SAM" id="MobiDB-lite"/>
    </source>
</evidence>
<dbReference type="OrthoDB" id="1631251at2759"/>
<dbReference type="InterPro" id="IPR050796">
    <property type="entry name" value="SCF_F-box_component"/>
</dbReference>
<sequence length="168" mass="18251">MEGRFESQMACSPPAKRRPTHGPTTAGSGALLPPDMLFDVLLRLPARDLCRLRTVCRPWRALLTADPVFADAHAARHRAPLLLARFRSSDDEDDDARVHVVDISSPGGAAAVVTRVVVATADGYHQHHHHRRLLRTRLDVGCVATETNGCHVIDPATGASHVLYSSSL</sequence>
<dbReference type="Gene3D" id="1.20.1280.50">
    <property type="match status" value="1"/>
</dbReference>
<dbReference type="Pfam" id="PF00646">
    <property type="entry name" value="F-box"/>
    <property type="match status" value="1"/>
</dbReference>
<comment type="caution">
    <text evidence="3">The sequence shown here is derived from an EMBL/GenBank/DDBJ whole genome shotgun (WGS) entry which is preliminary data.</text>
</comment>
<name>A0A835F8G5_9POAL</name>
<dbReference type="PROSITE" id="PS50181">
    <property type="entry name" value="FBOX"/>
    <property type="match status" value="1"/>
</dbReference>
<proteinExistence type="predicted"/>
<dbReference type="EMBL" id="JACEFO010001605">
    <property type="protein sequence ID" value="KAF8731719.1"/>
    <property type="molecule type" value="Genomic_DNA"/>
</dbReference>
<feature type="region of interest" description="Disordered" evidence="1">
    <location>
        <begin position="1"/>
        <end position="29"/>
    </location>
</feature>
<protein>
    <recommendedName>
        <fullName evidence="2">F-box domain-containing protein</fullName>
    </recommendedName>
</protein>
<accession>A0A835F8G5</accession>
<keyword evidence="4" id="KW-1185">Reference proteome</keyword>
<evidence type="ECO:0000313" key="4">
    <source>
        <dbReference type="Proteomes" id="UP000636709"/>
    </source>
</evidence>
<dbReference type="Proteomes" id="UP000636709">
    <property type="component" value="Unassembled WGS sequence"/>
</dbReference>
<dbReference type="SUPFAM" id="SSF81383">
    <property type="entry name" value="F-box domain"/>
    <property type="match status" value="1"/>
</dbReference>
<reference evidence="3" key="1">
    <citation type="submission" date="2020-07" db="EMBL/GenBank/DDBJ databases">
        <title>Genome sequence and genetic diversity analysis of an under-domesticated orphan crop, white fonio (Digitaria exilis).</title>
        <authorList>
            <person name="Bennetzen J.L."/>
            <person name="Chen S."/>
            <person name="Ma X."/>
            <person name="Wang X."/>
            <person name="Yssel A.E.J."/>
            <person name="Chaluvadi S.R."/>
            <person name="Johnson M."/>
            <person name="Gangashetty P."/>
            <person name="Hamidou F."/>
            <person name="Sanogo M.D."/>
            <person name="Zwaenepoel A."/>
            <person name="Wallace J."/>
            <person name="Van De Peer Y."/>
            <person name="Van Deynze A."/>
        </authorList>
    </citation>
    <scope>NUCLEOTIDE SEQUENCE</scope>
    <source>
        <tissue evidence="3">Leaves</tissue>
    </source>
</reference>
<feature type="domain" description="F-box" evidence="2">
    <location>
        <begin position="26"/>
        <end position="72"/>
    </location>
</feature>
<evidence type="ECO:0000313" key="3">
    <source>
        <dbReference type="EMBL" id="KAF8731719.1"/>
    </source>
</evidence>
<organism evidence="3 4">
    <name type="scientific">Digitaria exilis</name>
    <dbReference type="NCBI Taxonomy" id="1010633"/>
    <lineage>
        <taxon>Eukaryota</taxon>
        <taxon>Viridiplantae</taxon>
        <taxon>Streptophyta</taxon>
        <taxon>Embryophyta</taxon>
        <taxon>Tracheophyta</taxon>
        <taxon>Spermatophyta</taxon>
        <taxon>Magnoliopsida</taxon>
        <taxon>Liliopsida</taxon>
        <taxon>Poales</taxon>
        <taxon>Poaceae</taxon>
        <taxon>PACMAD clade</taxon>
        <taxon>Panicoideae</taxon>
        <taxon>Panicodae</taxon>
        <taxon>Paniceae</taxon>
        <taxon>Anthephorinae</taxon>
        <taxon>Digitaria</taxon>
    </lineage>
</organism>
<dbReference type="PANTHER" id="PTHR31672">
    <property type="entry name" value="BNACNNG10540D PROTEIN"/>
    <property type="match status" value="1"/>
</dbReference>
<dbReference type="SMART" id="SM00256">
    <property type="entry name" value="FBOX"/>
    <property type="match status" value="1"/>
</dbReference>
<dbReference type="InterPro" id="IPR036047">
    <property type="entry name" value="F-box-like_dom_sf"/>
</dbReference>
<evidence type="ECO:0000259" key="2">
    <source>
        <dbReference type="PROSITE" id="PS50181"/>
    </source>
</evidence>
<dbReference type="CDD" id="cd22157">
    <property type="entry name" value="F-box_AtFBW1-like"/>
    <property type="match status" value="1"/>
</dbReference>